<proteinExistence type="predicted"/>
<dbReference type="AlphaFoldDB" id="A0A2A2FJY6"/>
<reference evidence="2 3" key="1">
    <citation type="submission" date="2017-08" db="EMBL/GenBank/DDBJ databases">
        <title>The strain WRN001 was isolated from Binhai saline alkaline soil, Tianjin, China.</title>
        <authorList>
            <person name="Liu D."/>
            <person name="Zhang G."/>
        </authorList>
    </citation>
    <scope>NUCLEOTIDE SEQUENCE [LARGE SCALE GENOMIC DNA]</scope>
    <source>
        <strain evidence="2 3">WN019</strain>
    </source>
</reference>
<comment type="caution">
    <text evidence="2">The sequence shown here is derived from an EMBL/GenBank/DDBJ whole genome shotgun (WGS) entry which is preliminary data.</text>
</comment>
<gene>
    <name evidence="2" type="ORF">CK500_05460</name>
</gene>
<dbReference type="RefSeq" id="WP_095636222.1">
    <property type="nucleotide sequence ID" value="NZ_NSKC01000002.1"/>
</dbReference>
<dbReference type="Proteomes" id="UP000218083">
    <property type="component" value="Unassembled WGS sequence"/>
</dbReference>
<dbReference type="EMBL" id="NSKC01000002">
    <property type="protein sequence ID" value="PAU84952.1"/>
    <property type="molecule type" value="Genomic_DNA"/>
</dbReference>
<keyword evidence="3" id="KW-1185">Reference proteome</keyword>
<evidence type="ECO:0000256" key="1">
    <source>
        <dbReference type="SAM" id="MobiDB-lite"/>
    </source>
</evidence>
<dbReference type="Gene3D" id="1.10.10.10">
    <property type="entry name" value="Winged helix-like DNA-binding domain superfamily/Winged helix DNA-binding domain"/>
    <property type="match status" value="1"/>
</dbReference>
<evidence type="ECO:0000313" key="2">
    <source>
        <dbReference type="EMBL" id="PAU84952.1"/>
    </source>
</evidence>
<feature type="region of interest" description="Disordered" evidence="1">
    <location>
        <begin position="68"/>
        <end position="102"/>
    </location>
</feature>
<evidence type="ECO:0008006" key="4">
    <source>
        <dbReference type="Google" id="ProtNLM"/>
    </source>
</evidence>
<dbReference type="OrthoDB" id="315700at2157"/>
<protein>
    <recommendedName>
        <fullName evidence="4">DUF433 domain-containing protein</fullName>
    </recommendedName>
</protein>
<dbReference type="SUPFAM" id="SSF46689">
    <property type="entry name" value="Homeodomain-like"/>
    <property type="match status" value="1"/>
</dbReference>
<sequence length="102" mass="11848">MTTIVSDQDTRSGSPRIEGTRITVLDIKRRVVDNDDDPHVVAGEYDLSVSDVFYALSYYYDHREEFQAHERDAERRRRDGEQRTRERLGLANDRGESAEEAD</sequence>
<dbReference type="Pfam" id="PF04255">
    <property type="entry name" value="DUF433"/>
    <property type="match status" value="1"/>
</dbReference>
<evidence type="ECO:0000313" key="3">
    <source>
        <dbReference type="Proteomes" id="UP000218083"/>
    </source>
</evidence>
<name>A0A2A2FJY6_9EURY</name>
<accession>A0A2A2FJY6</accession>
<organism evidence="2 3">
    <name type="scientific">Halorubrum salipaludis</name>
    <dbReference type="NCBI Taxonomy" id="2032630"/>
    <lineage>
        <taxon>Archaea</taxon>
        <taxon>Methanobacteriati</taxon>
        <taxon>Methanobacteriota</taxon>
        <taxon>Stenosarchaea group</taxon>
        <taxon>Halobacteria</taxon>
        <taxon>Halobacteriales</taxon>
        <taxon>Haloferacaceae</taxon>
        <taxon>Halorubrum</taxon>
    </lineage>
</organism>
<dbReference type="InterPro" id="IPR007367">
    <property type="entry name" value="DUF433"/>
</dbReference>
<dbReference type="InterPro" id="IPR009057">
    <property type="entry name" value="Homeodomain-like_sf"/>
</dbReference>
<dbReference type="InterPro" id="IPR036388">
    <property type="entry name" value="WH-like_DNA-bd_sf"/>
</dbReference>